<reference evidence="2" key="2">
    <citation type="journal article" date="1989" name="J. Biol. Chem.">
        <title>The Pseudomonas oleovorans alkBAC operon encodes two structurally related rubredoxins and an aldehyde dehydrogenase.</title>
        <authorList>
            <person name="Kok M."/>
            <person name="Oldenhuis R."/>
            <person name="Van der Linden M.P.G."/>
            <person name="Meulenberg C.H.C."/>
            <person name="Kingma J."/>
            <person name="Witholt B."/>
        </authorList>
    </citation>
    <scope>NUCLEOTIDE SEQUENCE</scope>
    <source>
        <strain evidence="2">TF4-1L</strain>
        <plasmid evidence="2">OCT</plasmid>
    </source>
</reference>
<reference evidence="2" key="1">
    <citation type="journal article" date="1989" name="J. Biol. Chem.">
        <title>The Pseudomonas oleovorans alkane hydroxylase gene. Sequence and expression.</title>
        <authorList>
            <person name="Kok M."/>
            <person name="Oldenhuis R."/>
            <person name="Van der Linden M.P.G."/>
            <person name="Raatjes P."/>
            <person name="Kingma J."/>
            <person name="van Lelyveld P.H."/>
            <person name="Witholt B."/>
        </authorList>
    </citation>
    <scope>NUCLEOTIDE SEQUENCE</scope>
    <source>
        <strain evidence="2">TF4-1L</strain>
        <plasmid evidence="2">OCT</plasmid>
    </source>
</reference>
<evidence type="ECO:0000313" key="2">
    <source>
        <dbReference type="EMBL" id="CAB54067.1"/>
    </source>
</evidence>
<reference evidence="2" key="5">
    <citation type="journal article" date="1999" name="Appl. Environ. Microbiol.">
        <title>An alkane-responsive expression system for the production of fine chemicals.</title>
        <authorList>
            <person name="Panke S."/>
            <person name="Meyer A."/>
            <person name="Huber C.M."/>
            <person name="Witholt B."/>
            <person name="Wubbolts M.G."/>
        </authorList>
    </citation>
    <scope>NUCLEOTIDE SEQUENCE</scope>
    <source>
        <strain evidence="2">TF4-1L</strain>
        <plasmid evidence="2">OCT</plasmid>
    </source>
</reference>
<organism evidence="2">
    <name type="scientific">Pseudomonas putida</name>
    <name type="common">Arthrobacter siderocapsulatus</name>
    <dbReference type="NCBI Taxonomy" id="303"/>
    <lineage>
        <taxon>Bacteria</taxon>
        <taxon>Pseudomonadati</taxon>
        <taxon>Pseudomonadota</taxon>
        <taxon>Gammaproteobacteria</taxon>
        <taxon>Pseudomonadales</taxon>
        <taxon>Pseudomonadaceae</taxon>
        <taxon>Pseudomonas</taxon>
    </lineage>
</organism>
<dbReference type="NCBIfam" id="TIGR01409">
    <property type="entry name" value="TAT_signal_seq"/>
    <property type="match status" value="1"/>
</dbReference>
<dbReference type="InterPro" id="IPR019546">
    <property type="entry name" value="TAT_signal_bac_arc"/>
</dbReference>
<sequence length="333" mass="35485">MSELEVSRRRFVKMSAAASAAAAIGFGVKTQEAAAMSASIATLLFIDPITLEYKIFGPCCHFCPDHLIVSHYQPVALVEVIKGGGDTVLGQPIGGPLSVGTDNNDYTSMAVRIWQLPDWAIDIAMGYQSCKLCGVDAARTTNFSLTSKFDMCGAVANPIVSKGVSAFNSALPNCFPKLLYSTEFDPTWNTGCRDIAAAEAIAGVICNPLTGSFSIPGMEICIGQWGGLYPRQMASHNDNAAIAAGIAAYRAIHLSGFTIGTFPFSAALSVGKLQQTQPWPTVGFKAGSALLDTAMRLYPVSLEELYAFVWWTPVVCCKEYEEIMGVCSPTICG</sequence>
<dbReference type="AlphaFoldDB" id="Q9R9U1"/>
<dbReference type="InterPro" id="IPR006311">
    <property type="entry name" value="TAT_signal"/>
</dbReference>
<dbReference type="EMBL" id="AJ245436">
    <property type="protein sequence ID" value="CAB54067.1"/>
    <property type="molecule type" value="Genomic_DNA"/>
</dbReference>
<geneLocation type="plasmid" evidence="2">
    <name>OCT</name>
</geneLocation>
<evidence type="ECO:0000256" key="1">
    <source>
        <dbReference type="ARBA" id="ARBA00022729"/>
    </source>
</evidence>
<keyword evidence="1" id="KW-0732">Signal</keyword>
<proteinExistence type="predicted"/>
<reference evidence="2" key="3">
    <citation type="journal article" date="1990" name="J. Mol. Biol.">
        <title>Rubredoxin reductase of Pseudomonas oleovorans. Structural relationship to other flavoprotein oxidoreductases based on one NAD and two FAD fingerprints.</title>
        <authorList>
            <person name="Eggink G."/>
            <person name="Engel H."/>
            <person name="Vriend G."/>
            <person name="Terpstra P."/>
            <person name="Witholt B."/>
        </authorList>
    </citation>
    <scope>NUCLEOTIDE SEQUENCE</scope>
    <source>
        <strain evidence="2">TF4-1L</strain>
        <plasmid evidence="2">OCT</plasmid>
    </source>
</reference>
<keyword evidence="2" id="KW-0614">Plasmid</keyword>
<accession>Q9R9U1</accession>
<reference evidence="2" key="4">
    <citation type="journal article" date="1992" name="Mol. Microbiol.">
        <title>DNA sequence determination and functional characterization of the OCT-plasmid-encoded alkJKL genes of Pseudomonas oleovorans.</title>
        <authorList>
            <person name="van Beilen J.B."/>
            <person name="Eggink G."/>
            <person name="Enequist H."/>
            <person name="Bos R."/>
            <person name="Witholt B."/>
        </authorList>
    </citation>
    <scope>NUCLEOTIDE SEQUENCE</scope>
    <source>
        <strain evidence="2">TF4-1L</strain>
        <plasmid evidence="2">OCT</plasmid>
    </source>
</reference>
<evidence type="ECO:0008006" key="3">
    <source>
        <dbReference type="Google" id="ProtNLM"/>
    </source>
</evidence>
<dbReference type="PROSITE" id="PS51318">
    <property type="entry name" value="TAT"/>
    <property type="match status" value="1"/>
</dbReference>
<protein>
    <recommendedName>
        <fullName evidence="3">Twin-arginine translocation signal domain-containing protein</fullName>
    </recommendedName>
</protein>
<reference evidence="2" key="6">
    <citation type="journal article" date="2001" name="Microbiology">
        <title>Analysis of Pseudomonas putida alkane degradation gene clusters and flanking insertion sequences: evolution and regulation of the alk-genes.</title>
        <authorList>
            <person name="Van Beilen J.B."/>
            <person name="Panke S."/>
            <person name="Lucchini S."/>
            <person name="Franchini A.G."/>
            <person name="Roethlisberger M."/>
            <person name="Witholt B."/>
        </authorList>
    </citation>
    <scope>NUCLEOTIDE SEQUENCE</scope>
    <source>
        <strain evidence="2">TF4-1L</strain>
        <plasmid evidence="2">OCT</plasmid>
    </source>
</reference>
<name>Q9R9U1_PSEPU</name>